<name>A0A8H6J0B8_9PEZI</name>
<dbReference type="InterPro" id="IPR055560">
    <property type="entry name" value="DUF7136"/>
</dbReference>
<accession>A0A8H6J0B8</accession>
<organism evidence="3 4">
    <name type="scientific">Colletotrichum sojae</name>
    <dbReference type="NCBI Taxonomy" id="2175907"/>
    <lineage>
        <taxon>Eukaryota</taxon>
        <taxon>Fungi</taxon>
        <taxon>Dikarya</taxon>
        <taxon>Ascomycota</taxon>
        <taxon>Pezizomycotina</taxon>
        <taxon>Sordariomycetes</taxon>
        <taxon>Hypocreomycetidae</taxon>
        <taxon>Glomerellales</taxon>
        <taxon>Glomerellaceae</taxon>
        <taxon>Colletotrichum</taxon>
        <taxon>Colletotrichum orchidearum species complex</taxon>
    </lineage>
</organism>
<feature type="signal peptide" evidence="1">
    <location>
        <begin position="1"/>
        <end position="23"/>
    </location>
</feature>
<gene>
    <name evidence="3" type="ORF">CSOJ01_10727</name>
</gene>
<comment type="caution">
    <text evidence="3">The sequence shown here is derived from an EMBL/GenBank/DDBJ whole genome shotgun (WGS) entry which is preliminary data.</text>
</comment>
<feature type="domain" description="DUF7136" evidence="2">
    <location>
        <begin position="28"/>
        <end position="234"/>
    </location>
</feature>
<protein>
    <recommendedName>
        <fullName evidence="2">DUF7136 domain-containing protein</fullName>
    </recommendedName>
</protein>
<sequence>MFSPRVWCLGAALLASCSQLVAADLPENAIELDLVFPRDGGKYAETSKGYPVLLNVQNPEVAYHYGYGFVWDIYSRNKNTYLRTAAHGTVGATILNDTKFGDGPHLEVGFTGHLAAGDYTFAWVFGMGPQCEFIEQPAYSEYNLNPRIANGSFEFTVEKDGSEPTFTKSGKNCPEPVGILSYASTTTYDSAATSVCGVTATATHDAEPCKATLSDEQATSVYSQLGYARATDSSKGAAASNLPSTQVAWVAGLLAMVATLA</sequence>
<reference evidence="3 4" key="1">
    <citation type="journal article" date="2020" name="Phytopathology">
        <title>Genome Sequence Resources of Colletotrichum truncatum, C. plurivorum, C. musicola, and C. sojae: Four Species Pathogenic to Soybean (Glycine max).</title>
        <authorList>
            <person name="Rogerio F."/>
            <person name="Boufleur T.R."/>
            <person name="Ciampi-Guillardi M."/>
            <person name="Sukno S.A."/>
            <person name="Thon M.R."/>
            <person name="Massola Junior N.S."/>
            <person name="Baroncelli R."/>
        </authorList>
    </citation>
    <scope>NUCLEOTIDE SEQUENCE [LARGE SCALE GENOMIC DNA]</scope>
    <source>
        <strain evidence="3 4">LFN0009</strain>
    </source>
</reference>
<dbReference type="Pfam" id="PF23584">
    <property type="entry name" value="DUF7136"/>
    <property type="match status" value="1"/>
</dbReference>
<evidence type="ECO:0000313" key="4">
    <source>
        <dbReference type="Proteomes" id="UP000652219"/>
    </source>
</evidence>
<keyword evidence="1" id="KW-0732">Signal</keyword>
<evidence type="ECO:0000259" key="2">
    <source>
        <dbReference type="Pfam" id="PF23584"/>
    </source>
</evidence>
<dbReference type="PROSITE" id="PS51257">
    <property type="entry name" value="PROKAR_LIPOPROTEIN"/>
    <property type="match status" value="1"/>
</dbReference>
<keyword evidence="4" id="KW-1185">Reference proteome</keyword>
<dbReference type="Proteomes" id="UP000652219">
    <property type="component" value="Unassembled WGS sequence"/>
</dbReference>
<feature type="chain" id="PRO_5034031474" description="DUF7136 domain-containing protein" evidence="1">
    <location>
        <begin position="24"/>
        <end position="261"/>
    </location>
</feature>
<evidence type="ECO:0000256" key="1">
    <source>
        <dbReference type="SAM" id="SignalP"/>
    </source>
</evidence>
<proteinExistence type="predicted"/>
<dbReference type="EMBL" id="WIGN01000230">
    <property type="protein sequence ID" value="KAF6803706.1"/>
    <property type="molecule type" value="Genomic_DNA"/>
</dbReference>
<evidence type="ECO:0000313" key="3">
    <source>
        <dbReference type="EMBL" id="KAF6803706.1"/>
    </source>
</evidence>
<dbReference type="AlphaFoldDB" id="A0A8H6J0B8"/>